<dbReference type="SUPFAM" id="SSF52540">
    <property type="entry name" value="P-loop containing nucleoside triphosphate hydrolases"/>
    <property type="match status" value="1"/>
</dbReference>
<accession>A0A7M7SZ25</accession>
<dbReference type="InParanoid" id="A0A7M7SZ25"/>
<dbReference type="InterPro" id="IPR000863">
    <property type="entry name" value="Sulfotransferase_dom"/>
</dbReference>
<sequence>MSPVNVRTDRKDGKDVATFPVRKDDVWIVSYPRAGVWLQDLIYLLLEGGDLNTTDLSLESVEDSIPFLEAPSPGMELLKTLPSPRYIKSHLPLRTAARGRQEQRMQGKRKKVIYITRNPKDVMCSFYDFHRTVRMVHYKGTFHQFFYRFININVRLGFTFMGYGSYFRHVLEWWEQRKDNNLLFLKYEDVRQDIRSSIEQLANFLERPLTPAALKSIYTHFEEEAAYNRK</sequence>
<comment type="similarity">
    <text evidence="1">Belongs to the sulfotransferase 1 family.</text>
</comment>
<dbReference type="KEGG" id="spu:115924110"/>
<proteinExistence type="inferred from homology"/>
<dbReference type="OMA" id="THWAVEI"/>
<dbReference type="Proteomes" id="UP000007110">
    <property type="component" value="Unassembled WGS sequence"/>
</dbReference>
<evidence type="ECO:0000256" key="1">
    <source>
        <dbReference type="ARBA" id="ARBA00005771"/>
    </source>
</evidence>
<dbReference type="OrthoDB" id="205623at2759"/>
<dbReference type="PANTHER" id="PTHR11783">
    <property type="entry name" value="SULFOTRANSFERASE SULT"/>
    <property type="match status" value="1"/>
</dbReference>
<dbReference type="EnsemblMetazoa" id="XM_030985907">
    <property type="protein sequence ID" value="XP_030841767"/>
    <property type="gene ID" value="LOC115924110"/>
</dbReference>
<dbReference type="AlphaFoldDB" id="A0A7M7SZ25"/>
<dbReference type="GO" id="GO:0051923">
    <property type="term" value="P:sulfation"/>
    <property type="evidence" value="ECO:0000318"/>
    <property type="project" value="GO_Central"/>
</dbReference>
<dbReference type="GO" id="GO:0005737">
    <property type="term" value="C:cytoplasm"/>
    <property type="evidence" value="ECO:0000318"/>
    <property type="project" value="GO_Central"/>
</dbReference>
<name>A0A7M7SZ25_STRPU</name>
<dbReference type="Gene3D" id="3.40.50.300">
    <property type="entry name" value="P-loop containing nucleotide triphosphate hydrolases"/>
    <property type="match status" value="1"/>
</dbReference>
<dbReference type="RefSeq" id="XP_030841767.1">
    <property type="nucleotide sequence ID" value="XM_030985907.1"/>
</dbReference>
<keyword evidence="2" id="KW-0808">Transferase</keyword>
<keyword evidence="5" id="KW-1185">Reference proteome</keyword>
<evidence type="ECO:0000259" key="3">
    <source>
        <dbReference type="Pfam" id="PF00685"/>
    </source>
</evidence>
<organism evidence="4 5">
    <name type="scientific">Strongylocentrotus purpuratus</name>
    <name type="common">Purple sea urchin</name>
    <dbReference type="NCBI Taxonomy" id="7668"/>
    <lineage>
        <taxon>Eukaryota</taxon>
        <taxon>Metazoa</taxon>
        <taxon>Echinodermata</taxon>
        <taxon>Eleutherozoa</taxon>
        <taxon>Echinozoa</taxon>
        <taxon>Echinoidea</taxon>
        <taxon>Euechinoidea</taxon>
        <taxon>Echinacea</taxon>
        <taxon>Camarodonta</taxon>
        <taxon>Echinidea</taxon>
        <taxon>Strongylocentrotidae</taxon>
        <taxon>Strongylocentrotus</taxon>
    </lineage>
</organism>
<protein>
    <recommendedName>
        <fullName evidence="3">Sulfotransferase domain-containing protein</fullName>
    </recommendedName>
</protein>
<reference evidence="4" key="2">
    <citation type="submission" date="2021-01" db="UniProtKB">
        <authorList>
            <consortium name="EnsemblMetazoa"/>
        </authorList>
    </citation>
    <scope>IDENTIFICATION</scope>
</reference>
<evidence type="ECO:0000313" key="4">
    <source>
        <dbReference type="EnsemblMetazoa" id="XP_030841767"/>
    </source>
</evidence>
<evidence type="ECO:0000256" key="2">
    <source>
        <dbReference type="ARBA" id="ARBA00022679"/>
    </source>
</evidence>
<dbReference type="GeneID" id="115924110"/>
<dbReference type="InterPro" id="IPR027417">
    <property type="entry name" value="P-loop_NTPase"/>
</dbReference>
<dbReference type="Pfam" id="PF00685">
    <property type="entry name" value="Sulfotransfer_1"/>
    <property type="match status" value="1"/>
</dbReference>
<feature type="domain" description="Sulfotransferase" evidence="3">
    <location>
        <begin position="23"/>
        <end position="222"/>
    </location>
</feature>
<evidence type="ECO:0000313" key="5">
    <source>
        <dbReference type="Proteomes" id="UP000007110"/>
    </source>
</evidence>
<dbReference type="GO" id="GO:0008146">
    <property type="term" value="F:sulfotransferase activity"/>
    <property type="evidence" value="ECO:0000318"/>
    <property type="project" value="GO_Central"/>
</dbReference>
<reference evidence="5" key="1">
    <citation type="submission" date="2015-02" db="EMBL/GenBank/DDBJ databases">
        <title>Genome sequencing for Strongylocentrotus purpuratus.</title>
        <authorList>
            <person name="Murali S."/>
            <person name="Liu Y."/>
            <person name="Vee V."/>
            <person name="English A."/>
            <person name="Wang M."/>
            <person name="Skinner E."/>
            <person name="Han Y."/>
            <person name="Muzny D.M."/>
            <person name="Worley K.C."/>
            <person name="Gibbs R.A."/>
        </authorList>
    </citation>
    <scope>NUCLEOTIDE SEQUENCE</scope>
</reference>